<reference evidence="6 7" key="1">
    <citation type="submission" date="2019-06" db="EMBL/GenBank/DDBJ databases">
        <title>Genome sequence of Rhodobacteraceae bacterium D4M1.</title>
        <authorList>
            <person name="Cao J."/>
        </authorList>
    </citation>
    <scope>NUCLEOTIDE SEQUENCE [LARGE SCALE GENOMIC DNA]</scope>
    <source>
        <strain evidence="6 7">D4M1</strain>
    </source>
</reference>
<dbReference type="PANTHER" id="PTHR30537">
    <property type="entry name" value="HTH-TYPE TRANSCRIPTIONAL REGULATOR"/>
    <property type="match status" value="1"/>
</dbReference>
<evidence type="ECO:0000256" key="3">
    <source>
        <dbReference type="ARBA" id="ARBA00023125"/>
    </source>
</evidence>
<keyword evidence="4" id="KW-0804">Transcription</keyword>
<dbReference type="EMBL" id="CP040818">
    <property type="protein sequence ID" value="QDL93283.1"/>
    <property type="molecule type" value="Genomic_DNA"/>
</dbReference>
<dbReference type="GO" id="GO:0003700">
    <property type="term" value="F:DNA-binding transcription factor activity"/>
    <property type="evidence" value="ECO:0007669"/>
    <property type="project" value="InterPro"/>
</dbReference>
<organism evidence="6 7">
    <name type="scientific">Paroceanicella profunda</name>
    <dbReference type="NCBI Taxonomy" id="2579971"/>
    <lineage>
        <taxon>Bacteria</taxon>
        <taxon>Pseudomonadati</taxon>
        <taxon>Pseudomonadota</taxon>
        <taxon>Alphaproteobacteria</taxon>
        <taxon>Rhodobacterales</taxon>
        <taxon>Paracoccaceae</taxon>
        <taxon>Paroceanicella</taxon>
    </lineage>
</organism>
<gene>
    <name evidence="6" type="ORF">FDP22_16745</name>
</gene>
<evidence type="ECO:0000256" key="4">
    <source>
        <dbReference type="ARBA" id="ARBA00023163"/>
    </source>
</evidence>
<dbReference type="InterPro" id="IPR005119">
    <property type="entry name" value="LysR_subst-bd"/>
</dbReference>
<dbReference type="SUPFAM" id="SSF46785">
    <property type="entry name" value="Winged helix' DNA-binding domain"/>
    <property type="match status" value="1"/>
</dbReference>
<name>A0A5B8G3F7_9RHOB</name>
<evidence type="ECO:0000313" key="6">
    <source>
        <dbReference type="EMBL" id="QDL93283.1"/>
    </source>
</evidence>
<dbReference type="AlphaFoldDB" id="A0A5B8G3F7"/>
<evidence type="ECO:0000256" key="1">
    <source>
        <dbReference type="ARBA" id="ARBA00009437"/>
    </source>
</evidence>
<dbReference type="InterPro" id="IPR036390">
    <property type="entry name" value="WH_DNA-bd_sf"/>
</dbReference>
<dbReference type="InterPro" id="IPR058163">
    <property type="entry name" value="LysR-type_TF_proteobact-type"/>
</dbReference>
<dbReference type="Pfam" id="PF03466">
    <property type="entry name" value="LysR_substrate"/>
    <property type="match status" value="1"/>
</dbReference>
<evidence type="ECO:0000256" key="2">
    <source>
        <dbReference type="ARBA" id="ARBA00023015"/>
    </source>
</evidence>
<dbReference type="Gene3D" id="1.10.10.10">
    <property type="entry name" value="Winged helix-like DNA-binding domain superfamily/Winged helix DNA-binding domain"/>
    <property type="match status" value="1"/>
</dbReference>
<keyword evidence="7" id="KW-1185">Reference proteome</keyword>
<dbReference type="Gene3D" id="3.40.190.290">
    <property type="match status" value="1"/>
</dbReference>
<dbReference type="OrthoDB" id="9813056at2"/>
<keyword evidence="2" id="KW-0805">Transcription regulation</keyword>
<dbReference type="CDD" id="cd08472">
    <property type="entry name" value="PBP2_CrgA_like_3"/>
    <property type="match status" value="1"/>
</dbReference>
<dbReference type="InterPro" id="IPR000847">
    <property type="entry name" value="LysR_HTH_N"/>
</dbReference>
<dbReference type="RefSeq" id="WP_138579100.1">
    <property type="nucleotide sequence ID" value="NZ_CP040818.1"/>
</dbReference>
<dbReference type="GO" id="GO:0043565">
    <property type="term" value="F:sequence-specific DNA binding"/>
    <property type="evidence" value="ECO:0007669"/>
    <property type="project" value="TreeGrafter"/>
</dbReference>
<dbReference type="FunFam" id="1.10.10.10:FF:000001">
    <property type="entry name" value="LysR family transcriptional regulator"/>
    <property type="match status" value="1"/>
</dbReference>
<evidence type="ECO:0000313" key="7">
    <source>
        <dbReference type="Proteomes" id="UP000305888"/>
    </source>
</evidence>
<dbReference type="KEGG" id="ppru:FDP22_16745"/>
<dbReference type="GO" id="GO:0006351">
    <property type="term" value="P:DNA-templated transcription"/>
    <property type="evidence" value="ECO:0007669"/>
    <property type="project" value="TreeGrafter"/>
</dbReference>
<dbReference type="Pfam" id="PF00126">
    <property type="entry name" value="HTH_1"/>
    <property type="match status" value="1"/>
</dbReference>
<dbReference type="SUPFAM" id="SSF53850">
    <property type="entry name" value="Periplasmic binding protein-like II"/>
    <property type="match status" value="1"/>
</dbReference>
<dbReference type="PROSITE" id="PS50931">
    <property type="entry name" value="HTH_LYSR"/>
    <property type="match status" value="1"/>
</dbReference>
<proteinExistence type="inferred from homology"/>
<dbReference type="FunFam" id="3.40.190.290:FF:000001">
    <property type="entry name" value="Transcriptional regulator, LysR family"/>
    <property type="match status" value="1"/>
</dbReference>
<dbReference type="PANTHER" id="PTHR30537:SF72">
    <property type="entry name" value="LYSR FAMILY TRANSCRIPTIONAL REGULATOR"/>
    <property type="match status" value="1"/>
</dbReference>
<protein>
    <submittedName>
        <fullName evidence="6">LysR family transcriptional regulator</fullName>
    </submittedName>
</protein>
<dbReference type="InterPro" id="IPR036388">
    <property type="entry name" value="WH-like_DNA-bd_sf"/>
</dbReference>
<evidence type="ECO:0000259" key="5">
    <source>
        <dbReference type="PROSITE" id="PS50931"/>
    </source>
</evidence>
<dbReference type="Proteomes" id="UP000305888">
    <property type="component" value="Chromosome"/>
</dbReference>
<sequence length="312" mass="33674">MDFVQQLRIFVAVADNGGFARAAAALRMARPSVTNAVSALEASIGARLLQRTTRRSSLTAEGELFYERATQILTDVAGAQNLFGGSGQVPRGRLRVDIPVALAKPLIIPRLPEFTERYPDIEIILGVSDQPVDLVAEGVDCVVRLGELAASSMISRVVARVPMVSCAAPVYLAAHGVPKTMEDLSAHRAVTYFTGRGRSTIDWQLIANGEEQSIRMRSAILVNDSEAFVACALAGLGLIQALRATVAEQLENGQLVEILPQVQTVQRAVSVMYPNRRYLAPQVRAFIDWISAVFKESDVHETPAGGIAVPLE</sequence>
<comment type="similarity">
    <text evidence="1">Belongs to the LysR transcriptional regulatory family.</text>
</comment>
<feature type="domain" description="HTH lysR-type" evidence="5">
    <location>
        <begin position="1"/>
        <end position="59"/>
    </location>
</feature>
<accession>A0A5B8G3F7</accession>
<keyword evidence="3" id="KW-0238">DNA-binding</keyword>